<accession>A0A9X0CQB3</accession>
<dbReference type="Pfam" id="PF20694">
    <property type="entry name" value="TRADD-like_N"/>
    <property type="match status" value="1"/>
</dbReference>
<evidence type="ECO:0000256" key="1">
    <source>
        <dbReference type="SAM" id="MobiDB-lite"/>
    </source>
</evidence>
<dbReference type="InterPro" id="IPR011990">
    <property type="entry name" value="TPR-like_helical_dom_sf"/>
</dbReference>
<protein>
    <submittedName>
        <fullName evidence="3">Death effector</fullName>
    </submittedName>
</protein>
<sequence length="257" mass="29428">MVVVNNIVNFTRADGRPQLPQTVWNPDQEQPVGAEGYSEDQQDHPTEIDIWNVILSFKESFGLLKQYLRYKLNVDVRSHDVGSLLITVECSSLQILEGLWEDYCSGHLNEITQEVLVTPQVLEKLGLTDVKLKTYISEEEYEKGKQIFMDNSGSCVMEGMNPLQHARHLGMMAKRAMQLRDYHEALRMLSTGLAQLQSCSPQFSGPFLLDRAECLWQLGNVQASLHDMENALRFGLPKGDFVHEEEAERWKVREINF</sequence>
<dbReference type="InterPro" id="IPR049341">
    <property type="entry name" value="TRADD-like_N"/>
</dbReference>
<proteinExistence type="predicted"/>
<organism evidence="3 4">
    <name type="scientific">Desmophyllum pertusum</name>
    <dbReference type="NCBI Taxonomy" id="174260"/>
    <lineage>
        <taxon>Eukaryota</taxon>
        <taxon>Metazoa</taxon>
        <taxon>Cnidaria</taxon>
        <taxon>Anthozoa</taxon>
        <taxon>Hexacorallia</taxon>
        <taxon>Scleractinia</taxon>
        <taxon>Caryophylliina</taxon>
        <taxon>Caryophylliidae</taxon>
        <taxon>Desmophyllum</taxon>
    </lineage>
</organism>
<feature type="domain" description="TRADD-like N-terminal" evidence="2">
    <location>
        <begin position="61"/>
        <end position="117"/>
    </location>
</feature>
<dbReference type="OrthoDB" id="5988702at2759"/>
<dbReference type="SUPFAM" id="SSF48452">
    <property type="entry name" value="TPR-like"/>
    <property type="match status" value="1"/>
</dbReference>
<name>A0A9X0CQB3_9CNID</name>
<evidence type="ECO:0000313" key="3">
    <source>
        <dbReference type="EMBL" id="KAJ7371745.1"/>
    </source>
</evidence>
<feature type="compositionally biased region" description="Polar residues" evidence="1">
    <location>
        <begin position="19"/>
        <end position="28"/>
    </location>
</feature>
<feature type="region of interest" description="Disordered" evidence="1">
    <location>
        <begin position="18"/>
        <end position="41"/>
    </location>
</feature>
<evidence type="ECO:0000313" key="4">
    <source>
        <dbReference type="Proteomes" id="UP001163046"/>
    </source>
</evidence>
<dbReference type="Proteomes" id="UP001163046">
    <property type="component" value="Unassembled WGS sequence"/>
</dbReference>
<comment type="caution">
    <text evidence="3">The sequence shown here is derived from an EMBL/GenBank/DDBJ whole genome shotgun (WGS) entry which is preliminary data.</text>
</comment>
<evidence type="ECO:0000259" key="2">
    <source>
        <dbReference type="Pfam" id="PF20694"/>
    </source>
</evidence>
<keyword evidence="4" id="KW-1185">Reference proteome</keyword>
<dbReference type="EMBL" id="MU826842">
    <property type="protein sequence ID" value="KAJ7371745.1"/>
    <property type="molecule type" value="Genomic_DNA"/>
</dbReference>
<gene>
    <name evidence="3" type="primary">DEDD2_1</name>
    <name evidence="3" type="ORF">OS493_023082</name>
</gene>
<reference evidence="3" key="1">
    <citation type="submission" date="2023-01" db="EMBL/GenBank/DDBJ databases">
        <title>Genome assembly of the deep-sea coral Lophelia pertusa.</title>
        <authorList>
            <person name="Herrera S."/>
            <person name="Cordes E."/>
        </authorList>
    </citation>
    <scope>NUCLEOTIDE SEQUENCE</scope>
    <source>
        <strain evidence="3">USNM1676648</strain>
        <tissue evidence="3">Polyp</tissue>
    </source>
</reference>
<dbReference type="AlphaFoldDB" id="A0A9X0CQB3"/>